<evidence type="ECO:0000313" key="10">
    <source>
        <dbReference type="Proteomes" id="UP000054886"/>
    </source>
</evidence>
<reference evidence="9 10" key="1">
    <citation type="submission" date="2015-10" db="EMBL/GenBank/DDBJ databases">
        <title>Draft genomes sequences of Candida glabrata isolates 1A, 1B, 2A, 2B, 3A and 3B.</title>
        <authorList>
            <person name="Haavelsrud O.E."/>
            <person name="Gaustad P."/>
        </authorList>
    </citation>
    <scope>NUCLEOTIDE SEQUENCE [LARGE SCALE GENOMIC DNA]</scope>
    <source>
        <strain evidence="9">910700640</strain>
    </source>
</reference>
<evidence type="ECO:0000313" key="9">
    <source>
        <dbReference type="EMBL" id="KTB10421.1"/>
    </source>
</evidence>
<feature type="compositionally biased region" description="Basic residues" evidence="8">
    <location>
        <begin position="25"/>
        <end position="34"/>
    </location>
</feature>
<dbReference type="GO" id="GO:0030692">
    <property type="term" value="C:Noc4p-Nop14p complex"/>
    <property type="evidence" value="ECO:0007669"/>
    <property type="project" value="EnsemblFungi"/>
</dbReference>
<dbReference type="EMBL" id="LLZZ01000053">
    <property type="protein sequence ID" value="KTB10421.1"/>
    <property type="molecule type" value="Genomic_DNA"/>
</dbReference>
<evidence type="ECO:0000256" key="5">
    <source>
        <dbReference type="ARBA" id="ARBA00023242"/>
    </source>
</evidence>
<dbReference type="GO" id="GO:0000480">
    <property type="term" value="P:endonucleolytic cleavage in 5'-ETS of tricistronic rRNA transcript (SSU-rRNA, 5.8S rRNA, LSU-rRNA)"/>
    <property type="evidence" value="ECO:0007669"/>
    <property type="project" value="EnsemblFungi"/>
</dbReference>
<dbReference type="InterPro" id="IPR007276">
    <property type="entry name" value="Nop14"/>
</dbReference>
<comment type="function">
    <text evidence="6">Involved in nucleolar processing of pre-18S ribosomal RNA. Has a role in the nuclear export of 40S pre-ribosomal subunit to the cytoplasm.</text>
</comment>
<evidence type="ECO:0000256" key="8">
    <source>
        <dbReference type="SAM" id="MobiDB-lite"/>
    </source>
</evidence>
<organism evidence="9 10">
    <name type="scientific">Candida glabrata</name>
    <name type="common">Yeast</name>
    <name type="synonym">Torulopsis glabrata</name>
    <dbReference type="NCBI Taxonomy" id="5478"/>
    <lineage>
        <taxon>Eukaryota</taxon>
        <taxon>Fungi</taxon>
        <taxon>Dikarya</taxon>
        <taxon>Ascomycota</taxon>
        <taxon>Saccharomycotina</taxon>
        <taxon>Saccharomycetes</taxon>
        <taxon>Saccharomycetales</taxon>
        <taxon>Saccharomycetaceae</taxon>
        <taxon>Nakaseomyces</taxon>
    </lineage>
</organism>
<dbReference type="VEuPathDB" id="FungiDB:B1J91_J08844g"/>
<keyword evidence="3" id="KW-0690">Ribosome biogenesis</keyword>
<comment type="similarity">
    <text evidence="2">Belongs to the NOP14 family.</text>
</comment>
<dbReference type="VEuPathDB" id="FungiDB:GWK60_J08657"/>
<dbReference type="PANTHER" id="PTHR23183">
    <property type="entry name" value="NOP14"/>
    <property type="match status" value="1"/>
</dbReference>
<feature type="region of interest" description="Disordered" evidence="8">
    <location>
        <begin position="777"/>
        <end position="799"/>
    </location>
</feature>
<dbReference type="GO" id="GO:0000447">
    <property type="term" value="P:endonucleolytic cleavage in ITS1 to separate SSU-rRNA from 5.8S rRNA and LSU-rRNA from tricistronic rRNA transcript (SSU-rRNA, 5.8S rRNA, LSU-rRNA)"/>
    <property type="evidence" value="ECO:0007669"/>
    <property type="project" value="EnsemblFungi"/>
</dbReference>
<keyword evidence="5" id="KW-0539">Nucleus</keyword>
<evidence type="ECO:0000256" key="7">
    <source>
        <dbReference type="SAM" id="Coils"/>
    </source>
</evidence>
<name>A0A0W0DB19_CANGB</name>
<dbReference type="PhylomeDB" id="A0A0W0DB19"/>
<keyword evidence="7" id="KW-0175">Coiled coil</keyword>
<dbReference type="VEuPathDB" id="FungiDB:GVI51_J08679"/>
<dbReference type="SMR" id="A0A0W0DB19"/>
<evidence type="ECO:0000256" key="6">
    <source>
        <dbReference type="ARBA" id="ARBA00024695"/>
    </source>
</evidence>
<evidence type="ECO:0000256" key="4">
    <source>
        <dbReference type="ARBA" id="ARBA00022552"/>
    </source>
</evidence>
<keyword evidence="4" id="KW-0698">rRNA processing</keyword>
<dbReference type="PANTHER" id="PTHR23183:SF0">
    <property type="entry name" value="NUCLEOLAR PROTEIN 14"/>
    <property type="match status" value="1"/>
</dbReference>
<proteinExistence type="inferred from homology"/>
<dbReference type="GO" id="GO:0032040">
    <property type="term" value="C:small-subunit processome"/>
    <property type="evidence" value="ECO:0007669"/>
    <property type="project" value="EnsemblFungi"/>
</dbReference>
<comment type="caution">
    <text evidence="9">The sequence shown here is derived from an EMBL/GenBank/DDBJ whole genome shotgun (WGS) entry which is preliminary data.</text>
</comment>
<dbReference type="OMA" id="KSCWPSL"/>
<feature type="region of interest" description="Disordered" evidence="8">
    <location>
        <begin position="56"/>
        <end position="78"/>
    </location>
</feature>
<feature type="compositionally biased region" description="Basic and acidic residues" evidence="8">
    <location>
        <begin position="782"/>
        <end position="799"/>
    </location>
</feature>
<dbReference type="Pfam" id="PF04147">
    <property type="entry name" value="Nop14"/>
    <property type="match status" value="1"/>
</dbReference>
<sequence length="799" mass="92531">MAGSQLKELKATLKAHGLTGQTNVKKSKKGKREAKKYDHEEKARTIAKIRDRFNPFEVKTTKNKRKGGDPGLLNSDRVAVGKPGISKQIGEEARRRAFEAKKLMKKRKGGVIDKRFGERDKTLTEEEKMLERFTRERQAGSQRKKNLFNLEDDDEDGPIELDMFGNKLTHLGESLSLADDLNVQAEDTEDLEEGQPQRKKTKLEVMKEIIAKSKFHKQERQAAQRKLEDNIDELDEDFDDVMAELMTTQTLKQDDIEVPAEEKDYDIKVKELNLEKRAAPADRTKTEEELQKEAEERRQKLEEQRLNRMQGMLEDEEGEERGVEDLDDGFWGSDSEVEEGENIANSDEDIEVESSSEEAISYKSKKLVAISCPQTHPEFLNDLKGLSLLEQPIHVKAIIKAYQPKLAEGNKVKLANFSKVLLKHMIYLANQRYDKDLIKFDKTQNEFLIILKRLSEKYNQAISEVSREYILDIQERFKKQNFHALNNGDILFFIIVGVLFSTSDQYHLVVTPAQIILCEFLEQIRFKSLKRIAVGSVLLRIILQYQRLSKRYIPETVYFLQKALLSLVVNPDDIESDMTLPIRLDTFDCGLKLKEPSLPDDAVVHLHELFTKSTTNEEDLKINVLSNLFEDLEKLIGSHWNNEAAFPEICEIFEPILSVYKVRYPSITTVESIEEKIKRMKKLNKHYPLALQAHRPTAIPSYAPKFEENFNPAKKSYDTDVARNEVNKMKAQLKKERKFVMKELRKDTKFEARQRIDEKKKEAEAYHSKMSNIINTINTEEGAEKNKYEREKRLRAGKK</sequence>
<evidence type="ECO:0000256" key="3">
    <source>
        <dbReference type="ARBA" id="ARBA00022517"/>
    </source>
</evidence>
<comment type="subcellular location">
    <subcellularLocation>
        <location evidence="1">Nucleus</location>
        <location evidence="1">Nucleolus</location>
    </subcellularLocation>
</comment>
<accession>A0A0W0DB19</accession>
<dbReference type="AlphaFoldDB" id="A0A0W0DB19"/>
<evidence type="ECO:0000256" key="2">
    <source>
        <dbReference type="ARBA" id="ARBA00007466"/>
    </source>
</evidence>
<feature type="region of interest" description="Disordered" evidence="8">
    <location>
        <begin position="277"/>
        <end position="304"/>
    </location>
</feature>
<dbReference type="GO" id="GO:0000472">
    <property type="term" value="P:endonucleolytic cleavage to generate mature 5'-end of SSU-rRNA from (SSU-rRNA, 5.8S rRNA, LSU-rRNA)"/>
    <property type="evidence" value="ECO:0007669"/>
    <property type="project" value="EnsemblFungi"/>
</dbReference>
<feature type="region of interest" description="Disordered" evidence="8">
    <location>
        <begin position="13"/>
        <end position="41"/>
    </location>
</feature>
<protein>
    <submittedName>
        <fullName evidence="9">Putative nucleolar complex protein 14</fullName>
    </submittedName>
</protein>
<feature type="region of interest" description="Disordered" evidence="8">
    <location>
        <begin position="133"/>
        <end position="158"/>
    </location>
</feature>
<dbReference type="Proteomes" id="UP000054886">
    <property type="component" value="Unassembled WGS sequence"/>
</dbReference>
<dbReference type="VEuPathDB" id="FungiDB:CAGL0J08844g"/>
<feature type="coiled-coil region" evidence="7">
    <location>
        <begin position="206"/>
        <end position="244"/>
    </location>
</feature>
<dbReference type="GO" id="GO:0034511">
    <property type="term" value="F:U3 snoRNA binding"/>
    <property type="evidence" value="ECO:0007669"/>
    <property type="project" value="EnsemblFungi"/>
</dbReference>
<gene>
    <name evidence="9" type="ORF">AO440_003145</name>
</gene>
<evidence type="ECO:0000256" key="1">
    <source>
        <dbReference type="ARBA" id="ARBA00004604"/>
    </source>
</evidence>